<feature type="coiled-coil region" evidence="8">
    <location>
        <begin position="61"/>
        <end position="88"/>
    </location>
</feature>
<dbReference type="SMART" id="SM00388">
    <property type="entry name" value="HisKA"/>
    <property type="match status" value="1"/>
</dbReference>
<dbReference type="Gene3D" id="1.10.287.130">
    <property type="match status" value="1"/>
</dbReference>
<keyword evidence="4" id="KW-0597">Phosphoprotein</keyword>
<dbReference type="STRING" id="81479.RA876_12310"/>
<dbReference type="FunFam" id="3.30.565.10:FF:000006">
    <property type="entry name" value="Sensor histidine kinase WalK"/>
    <property type="match status" value="1"/>
</dbReference>
<keyword evidence="7" id="KW-0902">Two-component regulatory system</keyword>
<dbReference type="InterPro" id="IPR003594">
    <property type="entry name" value="HATPase_dom"/>
</dbReference>
<dbReference type="NCBIfam" id="TIGR00229">
    <property type="entry name" value="sensory_box"/>
    <property type="match status" value="1"/>
</dbReference>
<dbReference type="PANTHER" id="PTHR43711">
    <property type="entry name" value="TWO-COMPONENT HISTIDINE KINASE"/>
    <property type="match status" value="1"/>
</dbReference>
<evidence type="ECO:0000256" key="7">
    <source>
        <dbReference type="ARBA" id="ARBA00023012"/>
    </source>
</evidence>
<evidence type="ECO:0000256" key="2">
    <source>
        <dbReference type="ARBA" id="ARBA00004429"/>
    </source>
</evidence>
<dbReference type="EC" id="2.7.13.3" evidence="3"/>
<dbReference type="SUPFAM" id="SSF55785">
    <property type="entry name" value="PYP-like sensor domain (PAS domain)"/>
    <property type="match status" value="1"/>
</dbReference>
<dbReference type="CDD" id="cd00082">
    <property type="entry name" value="HisKA"/>
    <property type="match status" value="1"/>
</dbReference>
<comment type="caution">
    <text evidence="11">The sequence shown here is derived from an EMBL/GenBank/DDBJ whole genome shotgun (WGS) entry which is preliminary data.</text>
</comment>
<name>A0A1Q8YA00_9BURK</name>
<dbReference type="PANTHER" id="PTHR43711:SF1">
    <property type="entry name" value="HISTIDINE KINASE 1"/>
    <property type="match status" value="1"/>
</dbReference>
<dbReference type="InterPro" id="IPR050736">
    <property type="entry name" value="Sensor_HK_Regulatory"/>
</dbReference>
<keyword evidence="6 11" id="KW-0418">Kinase</keyword>
<feature type="compositionally biased region" description="Pro residues" evidence="9">
    <location>
        <begin position="11"/>
        <end position="22"/>
    </location>
</feature>
<dbReference type="Pfam" id="PF00512">
    <property type="entry name" value="HisKA"/>
    <property type="match status" value="1"/>
</dbReference>
<proteinExistence type="predicted"/>
<evidence type="ECO:0000256" key="3">
    <source>
        <dbReference type="ARBA" id="ARBA00012438"/>
    </source>
</evidence>
<evidence type="ECO:0000256" key="5">
    <source>
        <dbReference type="ARBA" id="ARBA00022679"/>
    </source>
</evidence>
<keyword evidence="8" id="KW-0175">Coiled coil</keyword>
<organism evidence="11 12">
    <name type="scientific">Rhodoferax antarcticus ANT.BR</name>
    <dbReference type="NCBI Taxonomy" id="1111071"/>
    <lineage>
        <taxon>Bacteria</taxon>
        <taxon>Pseudomonadati</taxon>
        <taxon>Pseudomonadota</taxon>
        <taxon>Betaproteobacteria</taxon>
        <taxon>Burkholderiales</taxon>
        <taxon>Comamonadaceae</taxon>
        <taxon>Rhodoferax</taxon>
    </lineage>
</organism>
<dbReference type="InterPro" id="IPR004358">
    <property type="entry name" value="Sig_transdc_His_kin-like_C"/>
</dbReference>
<dbReference type="CDD" id="cd16922">
    <property type="entry name" value="HATPase_EvgS-ArcB-TorS-like"/>
    <property type="match status" value="1"/>
</dbReference>
<dbReference type="InterPro" id="IPR036097">
    <property type="entry name" value="HisK_dim/P_sf"/>
</dbReference>
<feature type="domain" description="Histidine kinase" evidence="10">
    <location>
        <begin position="234"/>
        <end position="452"/>
    </location>
</feature>
<sequence length="455" mass="50154">MDSDNRTVMPPQTPDNPAPPTGEAPSLRRRAEDRYQVKLALPLEMLKEMPAQDAQLLYHELRVHQIELELQNEELRRVQVELEAARERYFDLYDMAPVGYCTVNGDGQIREANLTAATLLGVPRSALVKLRITHFMPMAQRSIYQQCCALLDTFGQTQTCELQMITATGQPIWVNLVANMARSAESAIILRVMLKDVSERVRMDAILQVKNAELERARRLADKANSAKSDFLTSMSHELRSPLHAILGFAQLLEGGNPAPTASQKSSIEQIIHGGWYLLDLVNEILDLASIESGQMALAVAHESLAEVLTECQSMIEPQSTASGIVVNFPAFAQPFLVLADRRRLKQVVINLLSNAIKYNRQQGTVTVSVSQPSTGRVRLSVRDDGQGLTPEQMANLFQPFNRLGAEHGPQEGTGIGLAVSKRLVEMMGGSIGVTSRVGVGSVFWFELALAEEGT</sequence>
<dbReference type="PRINTS" id="PR00344">
    <property type="entry name" value="BCTRLSENSOR"/>
</dbReference>
<dbReference type="InterPro" id="IPR000014">
    <property type="entry name" value="PAS"/>
</dbReference>
<keyword evidence="5" id="KW-0808">Transferase</keyword>
<dbReference type="InterPro" id="IPR003661">
    <property type="entry name" value="HisK_dim/P_dom"/>
</dbReference>
<dbReference type="InterPro" id="IPR035965">
    <property type="entry name" value="PAS-like_dom_sf"/>
</dbReference>
<dbReference type="SUPFAM" id="SSF55874">
    <property type="entry name" value="ATPase domain of HSP90 chaperone/DNA topoisomerase II/histidine kinase"/>
    <property type="match status" value="1"/>
</dbReference>
<dbReference type="PROSITE" id="PS50109">
    <property type="entry name" value="HIS_KIN"/>
    <property type="match status" value="1"/>
</dbReference>
<comment type="subcellular location">
    <subcellularLocation>
        <location evidence="2">Cell inner membrane</location>
        <topology evidence="2">Multi-pass membrane protein</topology>
    </subcellularLocation>
</comment>
<dbReference type="InterPro" id="IPR036890">
    <property type="entry name" value="HATPase_C_sf"/>
</dbReference>
<dbReference type="SUPFAM" id="SSF47384">
    <property type="entry name" value="Homodimeric domain of signal transducing histidine kinase"/>
    <property type="match status" value="1"/>
</dbReference>
<dbReference type="SMART" id="SM00387">
    <property type="entry name" value="HATPase_c"/>
    <property type="match status" value="1"/>
</dbReference>
<keyword evidence="12" id="KW-1185">Reference proteome</keyword>
<dbReference type="GO" id="GO:0005886">
    <property type="term" value="C:plasma membrane"/>
    <property type="evidence" value="ECO:0007669"/>
    <property type="project" value="UniProtKB-SubCell"/>
</dbReference>
<evidence type="ECO:0000256" key="8">
    <source>
        <dbReference type="SAM" id="Coils"/>
    </source>
</evidence>
<evidence type="ECO:0000313" key="12">
    <source>
        <dbReference type="Proteomes" id="UP000185911"/>
    </source>
</evidence>
<dbReference type="Proteomes" id="UP000185911">
    <property type="component" value="Unassembled WGS sequence"/>
</dbReference>
<evidence type="ECO:0000259" key="10">
    <source>
        <dbReference type="PROSITE" id="PS50109"/>
    </source>
</evidence>
<evidence type="ECO:0000256" key="4">
    <source>
        <dbReference type="ARBA" id="ARBA00022553"/>
    </source>
</evidence>
<dbReference type="Pfam" id="PF13426">
    <property type="entry name" value="PAS_9"/>
    <property type="match status" value="1"/>
</dbReference>
<dbReference type="CDD" id="cd00130">
    <property type="entry name" value="PAS"/>
    <property type="match status" value="1"/>
</dbReference>
<dbReference type="Pfam" id="PF02518">
    <property type="entry name" value="HATPase_c"/>
    <property type="match status" value="1"/>
</dbReference>
<feature type="region of interest" description="Disordered" evidence="9">
    <location>
        <begin position="1"/>
        <end position="31"/>
    </location>
</feature>
<dbReference type="GO" id="GO:0000155">
    <property type="term" value="F:phosphorelay sensor kinase activity"/>
    <property type="evidence" value="ECO:0007669"/>
    <property type="project" value="InterPro"/>
</dbReference>
<reference evidence="11 12" key="1">
    <citation type="submission" date="2017-01" db="EMBL/GenBank/DDBJ databases">
        <title>Genome sequence of Rhodoferax antarcticus ANT.BR, a psychrophilic purple nonsulfur bacterium from an Antarctic microbial mat.</title>
        <authorList>
            <person name="Baker J."/>
            <person name="Riester C."/>
            <person name="Skinner B."/>
            <person name="Newell A."/>
            <person name="Swingley W."/>
            <person name="Madigan M."/>
            <person name="Jung D."/>
            <person name="Asao M."/>
            <person name="Chen M."/>
            <person name="Loughlin P."/>
            <person name="Pan H."/>
            <person name="Lin S."/>
            <person name="Li N."/>
            <person name="Shaw J."/>
            <person name="Prado M."/>
            <person name="Sherman C."/>
            <person name="Li X."/>
            <person name="Tang J."/>
            <person name="Blankenship R."/>
            <person name="Zhao T."/>
            <person name="Touchman J."/>
            <person name="Sattley M."/>
        </authorList>
    </citation>
    <scope>NUCLEOTIDE SEQUENCE [LARGE SCALE GENOMIC DNA]</scope>
    <source>
        <strain evidence="11 12">ANT.BR</strain>
    </source>
</reference>
<evidence type="ECO:0000256" key="6">
    <source>
        <dbReference type="ARBA" id="ARBA00022777"/>
    </source>
</evidence>
<evidence type="ECO:0000313" key="11">
    <source>
        <dbReference type="EMBL" id="OLP04871.1"/>
    </source>
</evidence>
<dbReference type="AlphaFoldDB" id="A0A1Q8YA00"/>
<accession>A0A1Q8YA00</accession>
<dbReference type="EMBL" id="MSYM01000018">
    <property type="protein sequence ID" value="OLP04871.1"/>
    <property type="molecule type" value="Genomic_DNA"/>
</dbReference>
<evidence type="ECO:0000256" key="1">
    <source>
        <dbReference type="ARBA" id="ARBA00000085"/>
    </source>
</evidence>
<dbReference type="Gene3D" id="3.30.565.10">
    <property type="entry name" value="Histidine kinase-like ATPase, C-terminal domain"/>
    <property type="match status" value="1"/>
</dbReference>
<protein>
    <recommendedName>
        <fullName evidence="3">histidine kinase</fullName>
        <ecNumber evidence="3">2.7.13.3</ecNumber>
    </recommendedName>
</protein>
<dbReference type="Gene3D" id="3.30.450.20">
    <property type="entry name" value="PAS domain"/>
    <property type="match status" value="1"/>
</dbReference>
<gene>
    <name evidence="11" type="ORF">BLL52_3687</name>
</gene>
<comment type="catalytic activity">
    <reaction evidence="1">
        <text>ATP + protein L-histidine = ADP + protein N-phospho-L-histidine.</text>
        <dbReference type="EC" id="2.7.13.3"/>
    </reaction>
</comment>
<dbReference type="InterPro" id="IPR005467">
    <property type="entry name" value="His_kinase_dom"/>
</dbReference>
<evidence type="ECO:0000256" key="9">
    <source>
        <dbReference type="SAM" id="MobiDB-lite"/>
    </source>
</evidence>